<dbReference type="RefSeq" id="WP_012605360.1">
    <property type="nucleotide sequence ID" value="NZ_BJVP01000006.1"/>
</dbReference>
<name>A0A1S1P896_METEX</name>
<organism evidence="1 2">
    <name type="scientific">Methylorubrum extorquens</name>
    <name type="common">Methylobacterium dichloromethanicum</name>
    <name type="synonym">Methylobacterium extorquens</name>
    <dbReference type="NCBI Taxonomy" id="408"/>
    <lineage>
        <taxon>Bacteria</taxon>
        <taxon>Pseudomonadati</taxon>
        <taxon>Pseudomonadota</taxon>
        <taxon>Alphaproteobacteria</taxon>
        <taxon>Hyphomicrobiales</taxon>
        <taxon>Methylobacteriaceae</taxon>
        <taxon>Methylorubrum</taxon>
    </lineage>
</organism>
<dbReference type="Proteomes" id="UP000180215">
    <property type="component" value="Unassembled WGS sequence"/>
</dbReference>
<accession>A0A1S1P896</accession>
<evidence type="ECO:0000313" key="1">
    <source>
        <dbReference type="EMBL" id="OHV17910.1"/>
    </source>
</evidence>
<comment type="caution">
    <text evidence="1">The sequence shown here is derived from an EMBL/GenBank/DDBJ whole genome shotgun (WGS) entry which is preliminary data.</text>
</comment>
<sequence>MGKGRKVLSNDHAHALIKQAVAIVFGDARAEAEAAAEIATIEAVHVQTAPKPRRFRRPPT</sequence>
<reference evidence="1 2" key="1">
    <citation type="submission" date="2016-10" db="EMBL/GenBank/DDBJ databases">
        <title>Draft genome sequence of Methylobacterium extorquens CP3, a seed endophyte of Crotalaria pumila with plant growth-promoting and metal tolerance properties.</title>
        <authorList>
            <person name="Sanchez-Lopez A.S."/>
            <person name="Van Hamme J.D."/>
            <person name="Thijs S."/>
            <person name="Mcammond B.M."/>
            <person name="Stevens V."/>
            <person name="Gonzalez-Chavez M.D.C."/>
            <person name="Vangronsveld J."/>
        </authorList>
    </citation>
    <scope>NUCLEOTIDE SEQUENCE [LARGE SCALE GENOMIC DNA]</scope>
    <source>
        <strain evidence="1 2">CP3</strain>
    </source>
</reference>
<protein>
    <submittedName>
        <fullName evidence="1">Uncharacterized protein</fullName>
    </submittedName>
</protein>
<proteinExistence type="predicted"/>
<dbReference type="EMBL" id="MNAO01000015">
    <property type="protein sequence ID" value="OHV17910.1"/>
    <property type="molecule type" value="Genomic_DNA"/>
</dbReference>
<evidence type="ECO:0000313" key="2">
    <source>
        <dbReference type="Proteomes" id="UP000180215"/>
    </source>
</evidence>
<gene>
    <name evidence="1" type="ORF">BK022_02660</name>
</gene>
<dbReference type="AlphaFoldDB" id="A0A1S1P896"/>